<keyword evidence="8" id="KW-0539">Nucleus</keyword>
<dbReference type="Proteomes" id="UP000887568">
    <property type="component" value="Unplaced"/>
</dbReference>
<evidence type="ECO:0000256" key="1">
    <source>
        <dbReference type="ARBA" id="ARBA00004123"/>
    </source>
</evidence>
<evidence type="ECO:0000256" key="4">
    <source>
        <dbReference type="ARBA" id="ARBA00014394"/>
    </source>
</evidence>
<evidence type="ECO:0000256" key="3">
    <source>
        <dbReference type="ARBA" id="ARBA00005293"/>
    </source>
</evidence>
<dbReference type="Gene3D" id="2.30.130.40">
    <property type="entry name" value="LON domain-like"/>
    <property type="match status" value="1"/>
</dbReference>
<dbReference type="GeneID" id="119726539"/>
<keyword evidence="6" id="KW-0833">Ubl conjugation pathway</keyword>
<dbReference type="SMART" id="SM00464">
    <property type="entry name" value="LON"/>
    <property type="match status" value="1"/>
</dbReference>
<evidence type="ECO:0000259" key="14">
    <source>
        <dbReference type="PROSITE" id="PS51788"/>
    </source>
</evidence>
<keyword evidence="16" id="KW-1185">Reference proteome</keyword>
<feature type="domain" description="CULT" evidence="14">
    <location>
        <begin position="359"/>
        <end position="466"/>
    </location>
</feature>
<dbReference type="AlphaFoldDB" id="A0A913ZSN6"/>
<dbReference type="InterPro" id="IPR004910">
    <property type="entry name" value="Yippee/Mis18/Cereblon"/>
</dbReference>
<organism evidence="15 16">
    <name type="scientific">Patiria miniata</name>
    <name type="common">Bat star</name>
    <name type="synonym">Asterina miniata</name>
    <dbReference type="NCBI Taxonomy" id="46514"/>
    <lineage>
        <taxon>Eukaryota</taxon>
        <taxon>Metazoa</taxon>
        <taxon>Echinodermata</taxon>
        <taxon>Eleutherozoa</taxon>
        <taxon>Asterozoa</taxon>
        <taxon>Asteroidea</taxon>
        <taxon>Valvatacea</taxon>
        <taxon>Valvatida</taxon>
        <taxon>Asterinidae</taxon>
        <taxon>Patiria</taxon>
    </lineage>
</organism>
<dbReference type="InterPro" id="IPR003111">
    <property type="entry name" value="Lon_prtase_N"/>
</dbReference>
<accession>A0A913ZSN6</accession>
<dbReference type="PROSITE" id="PS51787">
    <property type="entry name" value="LON_N"/>
    <property type="match status" value="1"/>
</dbReference>
<dbReference type="EnsemblMetazoa" id="XM_038198267.1">
    <property type="protein sequence ID" value="XP_038054195.1"/>
    <property type="gene ID" value="LOC119726539"/>
</dbReference>
<evidence type="ECO:0000256" key="6">
    <source>
        <dbReference type="ARBA" id="ARBA00022786"/>
    </source>
</evidence>
<sequence length="478" mass="54721">MADDMDEDEEQLLLNDELEEELNVEENGDDSEDQEESDSPEEEGFQEVEENNNRRGFLRSLLRIRGRPDRDRVQKRPTQITYDPSLPTAHSYLGSDLEEYSGRTVLDEDSFISLPLLHLPGVILVPGQTLPLQLFNQRIISMMKHVIQNNRTFGMIHDSHDRGPGQEGSIAAIGGTTAEIFSSKEEDDDTGIETMRVKAMGRQRFQVMETRRQTDGILIGTVRIIAEPELPGALEGAQLSSQNRLRLMPSLGQLSGLERDAAWLRQRRKRHLSAARWTWLQPWVYEMYDAEVLMHHIKAELRSWFEDSVKFHTVPSKPSDFSFWVASNLPLNDTQRLKLLQINCPVQRLRLELDTLRKCTMLTCTDCGQDIAKKSDVFSMSLDGPMAAYVNPGGFVHDTLTLYRAHNMVLIGRPSQEHSWFPGYAWTILQCRRCTRHMGWKFTAAKRKLKPEMFWGLTRSAVQPGLKEASQETELPLI</sequence>
<name>A0A913ZSN6_PATMI</name>
<comment type="subcellular location">
    <subcellularLocation>
        <location evidence="1">Nucleus</location>
    </subcellularLocation>
</comment>
<dbReference type="Pfam" id="PF03226">
    <property type="entry name" value="Yippee-Mis18"/>
    <property type="match status" value="1"/>
</dbReference>
<dbReference type="InterPro" id="IPR015947">
    <property type="entry name" value="PUA-like_sf"/>
</dbReference>
<dbReference type="OMA" id="AYQMYDS"/>
<dbReference type="PANTHER" id="PTHR46732:SF8">
    <property type="entry name" value="ATP-DEPENDENT PROTEASE LA (LON) DOMAIN PROTEIN"/>
    <property type="match status" value="1"/>
</dbReference>
<comment type="subunit">
    <text evidence="11">Likely a component of a DCX (DDB1-CUL4-X-box) protein ligase complex. May interact with pic/DDB1.</text>
</comment>
<reference evidence="15" key="1">
    <citation type="submission" date="2022-11" db="UniProtKB">
        <authorList>
            <consortium name="EnsemblMetazoa"/>
        </authorList>
    </citation>
    <scope>IDENTIFICATION</scope>
</reference>
<dbReference type="FunFam" id="2.170.150.20:FF:000005">
    <property type="entry name" value="Blast:Protein cereblon homolog"/>
    <property type="match status" value="1"/>
</dbReference>
<feature type="region of interest" description="Disordered" evidence="12">
    <location>
        <begin position="68"/>
        <end position="87"/>
    </location>
</feature>
<comment type="pathway">
    <text evidence="2">Protein modification; protein ubiquitination.</text>
</comment>
<protein>
    <recommendedName>
        <fullName evidence="4">Protein cereblon</fullName>
    </recommendedName>
    <alternativeName>
        <fullName evidence="9">Protein ohgata</fullName>
    </alternativeName>
</protein>
<evidence type="ECO:0000256" key="2">
    <source>
        <dbReference type="ARBA" id="ARBA00004906"/>
    </source>
</evidence>
<proteinExistence type="inferred from homology"/>
<evidence type="ECO:0000256" key="12">
    <source>
        <dbReference type="SAM" id="MobiDB-lite"/>
    </source>
</evidence>
<evidence type="ECO:0000259" key="13">
    <source>
        <dbReference type="PROSITE" id="PS51787"/>
    </source>
</evidence>
<dbReference type="Gene3D" id="2.170.150.20">
    <property type="entry name" value="Peptide methionine sulfoxide reductase"/>
    <property type="match status" value="1"/>
</dbReference>
<evidence type="ECO:0000256" key="7">
    <source>
        <dbReference type="ARBA" id="ARBA00022833"/>
    </source>
</evidence>
<keyword evidence="5" id="KW-0479">Metal-binding</keyword>
<dbReference type="Pfam" id="PF02190">
    <property type="entry name" value="LON_substr_bdg"/>
    <property type="match status" value="1"/>
</dbReference>
<dbReference type="SUPFAM" id="SSF88697">
    <property type="entry name" value="PUA domain-like"/>
    <property type="match status" value="1"/>
</dbReference>
<dbReference type="RefSeq" id="XP_038054195.1">
    <property type="nucleotide sequence ID" value="XM_038198267.1"/>
</dbReference>
<dbReference type="OrthoDB" id="267517at2759"/>
<evidence type="ECO:0000256" key="8">
    <source>
        <dbReference type="ARBA" id="ARBA00023242"/>
    </source>
</evidence>
<dbReference type="InterPro" id="IPR034750">
    <property type="entry name" value="CULT"/>
</dbReference>
<evidence type="ECO:0000313" key="15">
    <source>
        <dbReference type="EnsemblMetazoa" id="XP_038054195.1"/>
    </source>
</evidence>
<comment type="function">
    <text evidence="10">Substrate recognition component of a DCX (DDB1-CUL4-X-box) E3 protein ligase complex that mediates the ubiquitination and subsequent proteasomal degradation of target proteins. Has an essential role in mediating growth by negatively regulating insulin signaling. It also has a role in maintaining presynaptic function in the neuromuscular junction synapses of third-instar larvae.</text>
</comment>
<evidence type="ECO:0000256" key="10">
    <source>
        <dbReference type="ARBA" id="ARBA00046075"/>
    </source>
</evidence>
<keyword evidence="7" id="KW-0862">Zinc</keyword>
<dbReference type="GO" id="GO:0046872">
    <property type="term" value="F:metal ion binding"/>
    <property type="evidence" value="ECO:0007669"/>
    <property type="project" value="UniProtKB-KW"/>
</dbReference>
<feature type="region of interest" description="Disordered" evidence="12">
    <location>
        <begin position="1"/>
        <end position="51"/>
    </location>
</feature>
<dbReference type="InterPro" id="IPR046336">
    <property type="entry name" value="Lon_prtase_N_sf"/>
</dbReference>
<comment type="similarity">
    <text evidence="3">Belongs to the CRBN family.</text>
</comment>
<feature type="compositionally biased region" description="Acidic residues" evidence="12">
    <location>
        <begin position="1"/>
        <end position="50"/>
    </location>
</feature>
<evidence type="ECO:0000313" key="16">
    <source>
        <dbReference type="Proteomes" id="UP000887568"/>
    </source>
</evidence>
<dbReference type="PANTHER" id="PTHR46732">
    <property type="entry name" value="ATP-DEPENDENT PROTEASE LA (LON) DOMAIN PROTEIN"/>
    <property type="match status" value="1"/>
</dbReference>
<evidence type="ECO:0000256" key="5">
    <source>
        <dbReference type="ARBA" id="ARBA00022723"/>
    </source>
</evidence>
<evidence type="ECO:0000256" key="11">
    <source>
        <dbReference type="ARBA" id="ARBA00046796"/>
    </source>
</evidence>
<dbReference type="CDD" id="cd15777">
    <property type="entry name" value="CRBN_C_like"/>
    <property type="match status" value="1"/>
</dbReference>
<dbReference type="PROSITE" id="PS51788">
    <property type="entry name" value="CULT"/>
    <property type="match status" value="1"/>
</dbReference>
<evidence type="ECO:0000256" key="9">
    <source>
        <dbReference type="ARBA" id="ARBA00030079"/>
    </source>
</evidence>
<feature type="domain" description="Lon N-terminal" evidence="13">
    <location>
        <begin position="114"/>
        <end position="360"/>
    </location>
</feature>
<dbReference type="GO" id="GO:0005634">
    <property type="term" value="C:nucleus"/>
    <property type="evidence" value="ECO:0007669"/>
    <property type="project" value="UniProtKB-SubCell"/>
</dbReference>
<dbReference type="Gene3D" id="1.20.58.1480">
    <property type="match status" value="1"/>
</dbReference>